<organism evidence="4 5">
    <name type="scientific">Amycolatopsis mongoliensis</name>
    <dbReference type="NCBI Taxonomy" id="715475"/>
    <lineage>
        <taxon>Bacteria</taxon>
        <taxon>Bacillati</taxon>
        <taxon>Actinomycetota</taxon>
        <taxon>Actinomycetes</taxon>
        <taxon>Pseudonocardiales</taxon>
        <taxon>Pseudonocardiaceae</taxon>
        <taxon>Amycolatopsis</taxon>
    </lineage>
</organism>
<protein>
    <submittedName>
        <fullName evidence="4">Ltp family lipoprotein</fullName>
    </submittedName>
</protein>
<feature type="domain" description="Putative host cell surface-exposed lipoprotein Ltp-like HTH region" evidence="3">
    <location>
        <begin position="95"/>
        <end position="137"/>
    </location>
</feature>
<evidence type="ECO:0000256" key="1">
    <source>
        <dbReference type="SAM" id="MobiDB-lite"/>
    </source>
</evidence>
<evidence type="ECO:0000313" key="4">
    <source>
        <dbReference type="EMBL" id="WIY01052.1"/>
    </source>
</evidence>
<accession>A0A9Y2NDT5</accession>
<evidence type="ECO:0000259" key="3">
    <source>
        <dbReference type="Pfam" id="PF07553"/>
    </source>
</evidence>
<feature type="region of interest" description="Disordered" evidence="1">
    <location>
        <begin position="64"/>
        <end position="89"/>
    </location>
</feature>
<sequence>MAMPVYPQPQPPKRRWRGRTVVLALLGVFAVLVIAAIVAAPKKADTPTGSVAPFSANTEAAAVAPTTTATEPPASVSVASPTTTEQKFPPQVTLARTSAQNYLSFAAFSRNGLIRQLSSSAGDGYPKDVATQAVDSLGVDWNEQAVKSAENYLSFTSFSCSGLKQQLSSSAGEGFTKAEAAYGASRTDACK</sequence>
<dbReference type="Pfam" id="PF07553">
    <property type="entry name" value="Lipoprotein_Ltp"/>
    <property type="match status" value="2"/>
</dbReference>
<reference evidence="4 5" key="1">
    <citation type="submission" date="2023-06" db="EMBL/GenBank/DDBJ databases">
        <authorList>
            <person name="Oyuntsetseg B."/>
            <person name="Kim S.B."/>
        </authorList>
    </citation>
    <scope>NUCLEOTIDE SEQUENCE [LARGE SCALE GENOMIC DNA]</scope>
    <source>
        <strain evidence="4 5">4-36</strain>
    </source>
</reference>
<keyword evidence="4" id="KW-0449">Lipoprotein</keyword>
<gene>
    <name evidence="4" type="ORF">QRX60_44645</name>
</gene>
<keyword evidence="5" id="KW-1185">Reference proteome</keyword>
<feature type="domain" description="Putative host cell surface-exposed lipoprotein Ltp-like HTH region" evidence="3">
    <location>
        <begin position="140"/>
        <end position="183"/>
    </location>
</feature>
<dbReference type="Proteomes" id="UP001239397">
    <property type="component" value="Chromosome"/>
</dbReference>
<dbReference type="KEGG" id="amog:QRX60_44645"/>
<keyword evidence="2" id="KW-0472">Membrane</keyword>
<dbReference type="RefSeq" id="WP_285997513.1">
    <property type="nucleotide sequence ID" value="NZ_CP127295.1"/>
</dbReference>
<feature type="transmembrane region" description="Helical" evidence="2">
    <location>
        <begin position="21"/>
        <end position="40"/>
    </location>
</feature>
<keyword evidence="2" id="KW-0812">Transmembrane</keyword>
<dbReference type="AlphaFoldDB" id="A0A9Y2NDT5"/>
<proteinExistence type="predicted"/>
<feature type="compositionally biased region" description="Low complexity" evidence="1">
    <location>
        <begin position="64"/>
        <end position="77"/>
    </location>
</feature>
<dbReference type="EMBL" id="CP127295">
    <property type="protein sequence ID" value="WIY01052.1"/>
    <property type="molecule type" value="Genomic_DNA"/>
</dbReference>
<name>A0A9Y2NDT5_9PSEU</name>
<dbReference type="InterPro" id="IPR011434">
    <property type="entry name" value="Ltp-like_HTH"/>
</dbReference>
<dbReference type="Gene3D" id="1.10.10.10">
    <property type="entry name" value="Winged helix-like DNA-binding domain superfamily/Winged helix DNA-binding domain"/>
    <property type="match status" value="2"/>
</dbReference>
<evidence type="ECO:0000256" key="2">
    <source>
        <dbReference type="SAM" id="Phobius"/>
    </source>
</evidence>
<evidence type="ECO:0000313" key="5">
    <source>
        <dbReference type="Proteomes" id="UP001239397"/>
    </source>
</evidence>
<keyword evidence="2" id="KW-1133">Transmembrane helix</keyword>
<dbReference type="InterPro" id="IPR036388">
    <property type="entry name" value="WH-like_DNA-bd_sf"/>
</dbReference>